<accession>A0A919NF69</accession>
<name>A0A919NF69_9ACTN</name>
<evidence type="ECO:0000313" key="3">
    <source>
        <dbReference type="Proteomes" id="UP000623608"/>
    </source>
</evidence>
<reference evidence="2" key="1">
    <citation type="submission" date="2021-01" db="EMBL/GenBank/DDBJ databases">
        <title>Whole genome shotgun sequence of Actinoplanes tereljensis NBRC 105297.</title>
        <authorList>
            <person name="Komaki H."/>
            <person name="Tamura T."/>
        </authorList>
    </citation>
    <scope>NUCLEOTIDE SEQUENCE</scope>
    <source>
        <strain evidence="2">NBRC 105297</strain>
    </source>
</reference>
<proteinExistence type="predicted"/>
<gene>
    <name evidence="2" type="ORF">Ate02nite_00630</name>
</gene>
<dbReference type="Proteomes" id="UP000623608">
    <property type="component" value="Unassembled WGS sequence"/>
</dbReference>
<feature type="compositionally biased region" description="Pro residues" evidence="1">
    <location>
        <begin position="160"/>
        <end position="171"/>
    </location>
</feature>
<evidence type="ECO:0000256" key="1">
    <source>
        <dbReference type="SAM" id="MobiDB-lite"/>
    </source>
</evidence>
<evidence type="ECO:0000313" key="2">
    <source>
        <dbReference type="EMBL" id="GIF17333.1"/>
    </source>
</evidence>
<keyword evidence="3" id="KW-1185">Reference proteome</keyword>
<protein>
    <submittedName>
        <fullName evidence="2">Uncharacterized protein</fullName>
    </submittedName>
</protein>
<organism evidence="2 3">
    <name type="scientific">Paractinoplanes tereljensis</name>
    <dbReference type="NCBI Taxonomy" id="571912"/>
    <lineage>
        <taxon>Bacteria</taxon>
        <taxon>Bacillati</taxon>
        <taxon>Actinomycetota</taxon>
        <taxon>Actinomycetes</taxon>
        <taxon>Micromonosporales</taxon>
        <taxon>Micromonosporaceae</taxon>
        <taxon>Paractinoplanes</taxon>
    </lineage>
</organism>
<comment type="caution">
    <text evidence="2">The sequence shown here is derived from an EMBL/GenBank/DDBJ whole genome shotgun (WGS) entry which is preliminary data.</text>
</comment>
<dbReference type="EMBL" id="BOMY01000001">
    <property type="protein sequence ID" value="GIF17333.1"/>
    <property type="molecule type" value="Genomic_DNA"/>
</dbReference>
<sequence length="291" mass="31936">MIRYWRGWFGARENICMRYQQMQLFDRSTTVALRDRTKARNYSPAGDEFRRDQVPRRRWGLRRRYGWKRCREHGCSRECGELGLHDDVEAVPPLIWPEGATRVRRPASPAPNRDAPASHPAASHRPETATPTQPAHQAEPNLPAVPAPPITPGMRNNPLLRPPPRPGPSPHARPVQDPNPHAGPGLRVGCTLLPESSAERVEPAGWSEAVGRHGPAEAGRTTPASRSRHTVRARSPPGTRPPGDADRPHRPPNGTQSTGSNRAASPAPSGDDTRLQRITAAELAHAEKLAG</sequence>
<feature type="compositionally biased region" description="Polar residues" evidence="1">
    <location>
        <begin position="253"/>
        <end position="263"/>
    </location>
</feature>
<dbReference type="AlphaFoldDB" id="A0A919NF69"/>
<feature type="region of interest" description="Disordered" evidence="1">
    <location>
        <begin position="99"/>
        <end position="275"/>
    </location>
</feature>